<dbReference type="Pfam" id="PF08240">
    <property type="entry name" value="ADH_N"/>
    <property type="match status" value="1"/>
</dbReference>
<dbReference type="InterPro" id="IPR013149">
    <property type="entry name" value="ADH-like_C"/>
</dbReference>
<evidence type="ECO:0000259" key="1">
    <source>
        <dbReference type="SMART" id="SM00829"/>
    </source>
</evidence>
<dbReference type="SMART" id="SM00829">
    <property type="entry name" value="PKS_ER"/>
    <property type="match status" value="1"/>
</dbReference>
<dbReference type="EMBL" id="VYSG01000001">
    <property type="protein sequence ID" value="NEG69439.1"/>
    <property type="molecule type" value="Genomic_DNA"/>
</dbReference>
<name>A0A6I5N1C3_9BIFI</name>
<accession>A0A6I5N1C3</accession>
<keyword evidence="3" id="KW-1185">Reference proteome</keyword>
<evidence type="ECO:0000313" key="2">
    <source>
        <dbReference type="EMBL" id="NEG69439.1"/>
    </source>
</evidence>
<dbReference type="Pfam" id="PF00107">
    <property type="entry name" value="ADH_zinc_N"/>
    <property type="match status" value="1"/>
</dbReference>
<dbReference type="InterPro" id="IPR020843">
    <property type="entry name" value="ER"/>
</dbReference>
<dbReference type="GO" id="GO:0016491">
    <property type="term" value="F:oxidoreductase activity"/>
    <property type="evidence" value="ECO:0007669"/>
    <property type="project" value="InterPro"/>
</dbReference>
<proteinExistence type="predicted"/>
<dbReference type="PANTHER" id="PTHR45033">
    <property type="match status" value="1"/>
</dbReference>
<sequence length="346" mass="36344">MKAVFASSIDYHNPLAALTVGERPDPEPRADWSVIRTSAVSVNHHDIWSLKGVGLTMESTPMILGTDICGVLEETPLGADGKPVKCGATVHGGGTVLKAGDEVVAYTVVGGPDGGAGTLPGQRRTILSEQYPGTMAQRCAVPTANLFPKPKNLDVLEAAVLGTSWLTAYSMLFSRARVKPGDTVLVQGCGGGVATAAIQMAHAAGLEVFATSRSETRRDRALALGADVAVASGERLPHKVDAVIDSVGSATWSHSVKSVRPGGTIVVCGATAGDQPGAELTRIFFQDIRVQGNTMGSRDDFASMLRFVEHNDLHPVVDSTYPVDRAPEAFAKLIEGRVFGKTVLQF</sequence>
<dbReference type="Gene3D" id="3.90.180.10">
    <property type="entry name" value="Medium-chain alcohol dehydrogenases, catalytic domain"/>
    <property type="match status" value="1"/>
</dbReference>
<evidence type="ECO:0000313" key="3">
    <source>
        <dbReference type="Proteomes" id="UP000469292"/>
    </source>
</evidence>
<gene>
    <name evidence="2" type="ORF">F6S87_02125</name>
</gene>
<dbReference type="Proteomes" id="UP000469292">
    <property type="component" value="Unassembled WGS sequence"/>
</dbReference>
<comment type="caution">
    <text evidence="2">The sequence shown here is derived from an EMBL/GenBank/DDBJ whole genome shotgun (WGS) entry which is preliminary data.</text>
</comment>
<reference evidence="2 3" key="1">
    <citation type="submission" date="2019-09" db="EMBL/GenBank/DDBJ databases">
        <title>Phylogenetic characterization of a novel taxon of the genus Bifidobacterium: Bifidobacterium choloepi sp. nov.</title>
        <authorList>
            <person name="Modesto M."/>
            <person name="Satti M."/>
        </authorList>
    </citation>
    <scope>NUCLEOTIDE SEQUENCE [LARGE SCALE GENOMIC DNA]</scope>
    <source>
        <strain evidence="2 3">BRDM6</strain>
    </source>
</reference>
<dbReference type="PANTHER" id="PTHR45033:SF3">
    <property type="entry name" value="DEHYDROGENASE, PUTATIVE (AFU_ORTHOLOGUE AFUA_2G13270)-RELATED"/>
    <property type="match status" value="1"/>
</dbReference>
<dbReference type="RefSeq" id="WP_163227004.1">
    <property type="nucleotide sequence ID" value="NZ_VYSG01000001.1"/>
</dbReference>
<dbReference type="AlphaFoldDB" id="A0A6I5N1C3"/>
<organism evidence="2 3">
    <name type="scientific">Bifidobacterium choloepi</name>
    <dbReference type="NCBI Taxonomy" id="2614131"/>
    <lineage>
        <taxon>Bacteria</taxon>
        <taxon>Bacillati</taxon>
        <taxon>Actinomycetota</taxon>
        <taxon>Actinomycetes</taxon>
        <taxon>Bifidobacteriales</taxon>
        <taxon>Bifidobacteriaceae</taxon>
        <taxon>Bifidobacterium</taxon>
    </lineage>
</organism>
<dbReference type="SUPFAM" id="SSF50129">
    <property type="entry name" value="GroES-like"/>
    <property type="match status" value="1"/>
</dbReference>
<dbReference type="InterPro" id="IPR036291">
    <property type="entry name" value="NAD(P)-bd_dom_sf"/>
</dbReference>
<dbReference type="InterPro" id="IPR052711">
    <property type="entry name" value="Zinc_ADH-like"/>
</dbReference>
<feature type="domain" description="Enoyl reductase (ER)" evidence="1">
    <location>
        <begin position="13"/>
        <end position="344"/>
    </location>
</feature>
<dbReference type="InterPro" id="IPR013154">
    <property type="entry name" value="ADH-like_N"/>
</dbReference>
<dbReference type="SUPFAM" id="SSF51735">
    <property type="entry name" value="NAD(P)-binding Rossmann-fold domains"/>
    <property type="match status" value="1"/>
</dbReference>
<protein>
    <submittedName>
        <fullName evidence="2">Zinc-binding dehydrogenase</fullName>
    </submittedName>
</protein>
<dbReference type="InterPro" id="IPR011032">
    <property type="entry name" value="GroES-like_sf"/>
</dbReference>